<dbReference type="PANTHER" id="PTHR43861:SF1">
    <property type="entry name" value="TRANS-ACONITATE 2-METHYLTRANSFERASE"/>
    <property type="match status" value="1"/>
</dbReference>
<dbReference type="Pfam" id="PF13847">
    <property type="entry name" value="Methyltransf_31"/>
    <property type="match status" value="1"/>
</dbReference>
<keyword evidence="3" id="KW-1185">Reference proteome</keyword>
<gene>
    <name evidence="2" type="ORF">SAMN06265827_1263</name>
</gene>
<accession>A0A285HYF5</accession>
<name>A0A285HYF5_9FIRM</name>
<dbReference type="GO" id="GO:0032259">
    <property type="term" value="P:methylation"/>
    <property type="evidence" value="ECO:0007669"/>
    <property type="project" value="UniProtKB-KW"/>
</dbReference>
<proteinExistence type="predicted"/>
<dbReference type="InterPro" id="IPR029063">
    <property type="entry name" value="SAM-dependent_MTases_sf"/>
</dbReference>
<dbReference type="AlphaFoldDB" id="A0A285HYF5"/>
<evidence type="ECO:0000313" key="3">
    <source>
        <dbReference type="Proteomes" id="UP000219573"/>
    </source>
</evidence>
<evidence type="ECO:0000313" key="2">
    <source>
        <dbReference type="EMBL" id="SNY39826.1"/>
    </source>
</evidence>
<dbReference type="Proteomes" id="UP000219573">
    <property type="component" value="Unassembled WGS sequence"/>
</dbReference>
<dbReference type="InterPro" id="IPR025714">
    <property type="entry name" value="Methyltranfer_dom"/>
</dbReference>
<keyword evidence="2" id="KW-0808">Transferase</keyword>
<keyword evidence="2" id="KW-0489">Methyltransferase</keyword>
<dbReference type="Gene3D" id="3.40.50.150">
    <property type="entry name" value="Vaccinia Virus protein VP39"/>
    <property type="match status" value="1"/>
</dbReference>
<dbReference type="PANTHER" id="PTHR43861">
    <property type="entry name" value="TRANS-ACONITATE 2-METHYLTRANSFERASE-RELATED"/>
    <property type="match status" value="1"/>
</dbReference>
<organism evidence="2 3">
    <name type="scientific">Orenia metallireducens</name>
    <dbReference type="NCBI Taxonomy" id="1413210"/>
    <lineage>
        <taxon>Bacteria</taxon>
        <taxon>Bacillati</taxon>
        <taxon>Bacillota</taxon>
        <taxon>Clostridia</taxon>
        <taxon>Halanaerobiales</taxon>
        <taxon>Halobacteroidaceae</taxon>
        <taxon>Orenia</taxon>
    </lineage>
</organism>
<dbReference type="RefSeq" id="WP_097018916.1">
    <property type="nucleotide sequence ID" value="NZ_OBDZ01000026.1"/>
</dbReference>
<dbReference type="GO" id="GO:0008168">
    <property type="term" value="F:methyltransferase activity"/>
    <property type="evidence" value="ECO:0007669"/>
    <property type="project" value="UniProtKB-KW"/>
</dbReference>
<protein>
    <submittedName>
        <fullName evidence="2">Methyltransferase domain-containing protein</fullName>
    </submittedName>
</protein>
<dbReference type="CDD" id="cd02440">
    <property type="entry name" value="AdoMet_MTases"/>
    <property type="match status" value="1"/>
</dbReference>
<dbReference type="EMBL" id="OBDZ01000026">
    <property type="protein sequence ID" value="SNY39826.1"/>
    <property type="molecule type" value="Genomic_DNA"/>
</dbReference>
<dbReference type="SUPFAM" id="SSF53335">
    <property type="entry name" value="S-adenosyl-L-methionine-dependent methyltransferases"/>
    <property type="match status" value="1"/>
</dbReference>
<reference evidence="3" key="1">
    <citation type="submission" date="2017-09" db="EMBL/GenBank/DDBJ databases">
        <authorList>
            <person name="Varghese N."/>
            <person name="Submissions S."/>
        </authorList>
    </citation>
    <scope>NUCLEOTIDE SEQUENCE [LARGE SCALE GENOMIC DNA]</scope>
    <source>
        <strain evidence="3">MSL47</strain>
    </source>
</reference>
<feature type="domain" description="Methyltransferase" evidence="1">
    <location>
        <begin position="60"/>
        <end position="158"/>
    </location>
</feature>
<sequence>MNYITKNKEAWEEAFERATAWGNDIEKRLAKEEYPFIEKVLVDELVNYDFTDKKIAQFCCNNGRELLSIMNFGADSGVGFDIAENMVDFANQTAQNLGINCSFVATNILEIDQKYYNSFDYIFITIGALTWFEDLLPFFRKVSQCLKEGGRLIINECHPVTNMLGANGEEQYDQETPNILIYSYFKDDAWIENDGMGYMNGENYESKTFYSYSHTFTEIINAICQNGMSINKLMEFDYDISEMFSNLNNRGIPLSYILISQKV</sequence>
<evidence type="ECO:0000259" key="1">
    <source>
        <dbReference type="Pfam" id="PF13847"/>
    </source>
</evidence>